<dbReference type="GO" id="GO:0120147">
    <property type="term" value="F:formylglycine-generating oxidase activity"/>
    <property type="evidence" value="ECO:0007669"/>
    <property type="project" value="TreeGrafter"/>
</dbReference>
<dbReference type="GO" id="GO:0004674">
    <property type="term" value="F:protein serine/threonine kinase activity"/>
    <property type="evidence" value="ECO:0007669"/>
    <property type="project" value="UniProtKB-EC"/>
</dbReference>
<dbReference type="InterPro" id="IPR042095">
    <property type="entry name" value="SUMF_sf"/>
</dbReference>
<dbReference type="Pfam" id="PF03781">
    <property type="entry name" value="FGE-sulfatase"/>
    <property type="match status" value="1"/>
</dbReference>
<dbReference type="RefSeq" id="WP_146519471.1">
    <property type="nucleotide sequence ID" value="NZ_CP151726.1"/>
</dbReference>
<sequence length="653" mass="74528">MADTRQIVSWALERPCPMRSGPNWTDPNQTRSALAQIQSCADHLQDGECIDGIWVTSAYWGSDASDRHVDIPSSGIRVEEVARECGGWDIVRSTCRHCEANVARTSSDSVAGCHAYLDVLHPHSEQLDELLWETIRLHGLEDRLRVSFKVTNPLWFGFWIDSPLNRQQCEFLLDLLPRSLPRLWGNDESGNDVEAIFDVDQFVFSDFDPADHYGNQFRAFFHALQSSIQWELPLHVKLAPPGHTDLGYYTQFAHCPECKAAARVARWSEPVQSQSYRCEVCDHAFDPSTTFQSIRDEVDFDSHSLEKQLGDQYDDFAIRYGLSRGVSKQQMVEALDNHRDGPRRRQVMECRKRVKQMERMYAAKPDSSADDTLPKLLILELAPGVVLEMIKVMPGEFLMGSDESEDEQPVHRVVMDQPYYIGKFPITQLQWIAVMRQNPSRCRGDLKLPVEQVNWFSAQEFCVRLSEIVGRHMRLPSEAEWEYACRAGTTSRYSFGDEISAEDANHDDRIKSPEDLFLVSDRDEGRRVTTSVDQFPPNPWGIHDMHGNVSEWCQDSWHPCYDGAPSNGRAWLDRDEPVEHVARGGAAYTMGTACRSAARRQQRANCGAREYRPEEETNDSTSHLFSMFDTTEYYGIRVAYSPHCPGSEESNPK</sequence>
<dbReference type="SUPFAM" id="SSF56436">
    <property type="entry name" value="C-type lectin-like"/>
    <property type="match status" value="1"/>
</dbReference>
<dbReference type="EC" id="2.7.11.1" evidence="2"/>
<keyword evidence="2" id="KW-0808">Transferase</keyword>
<gene>
    <name evidence="2" type="primary">pkn1_2</name>
    <name evidence="2" type="ORF">Pla52n_21050</name>
</gene>
<feature type="domain" description="Sulfatase-modifying factor enzyme-like" evidence="1">
    <location>
        <begin position="388"/>
        <end position="608"/>
    </location>
</feature>
<dbReference type="InterPro" id="IPR016187">
    <property type="entry name" value="CTDL_fold"/>
</dbReference>
<organism evidence="2 3">
    <name type="scientific">Stieleria varia</name>
    <dbReference type="NCBI Taxonomy" id="2528005"/>
    <lineage>
        <taxon>Bacteria</taxon>
        <taxon>Pseudomonadati</taxon>
        <taxon>Planctomycetota</taxon>
        <taxon>Planctomycetia</taxon>
        <taxon>Pirellulales</taxon>
        <taxon>Pirellulaceae</taxon>
        <taxon>Stieleria</taxon>
    </lineage>
</organism>
<reference evidence="2 3" key="1">
    <citation type="submission" date="2019-02" db="EMBL/GenBank/DDBJ databases">
        <title>Deep-cultivation of Planctomycetes and their phenomic and genomic characterization uncovers novel biology.</title>
        <authorList>
            <person name="Wiegand S."/>
            <person name="Jogler M."/>
            <person name="Boedeker C."/>
            <person name="Pinto D."/>
            <person name="Vollmers J."/>
            <person name="Rivas-Marin E."/>
            <person name="Kohn T."/>
            <person name="Peeters S.H."/>
            <person name="Heuer A."/>
            <person name="Rast P."/>
            <person name="Oberbeckmann S."/>
            <person name="Bunk B."/>
            <person name="Jeske O."/>
            <person name="Meyerdierks A."/>
            <person name="Storesund J.E."/>
            <person name="Kallscheuer N."/>
            <person name="Luecker S."/>
            <person name="Lage O.M."/>
            <person name="Pohl T."/>
            <person name="Merkel B.J."/>
            <person name="Hornburger P."/>
            <person name="Mueller R.-W."/>
            <person name="Bruemmer F."/>
            <person name="Labrenz M."/>
            <person name="Spormann A.M."/>
            <person name="Op Den Camp H."/>
            <person name="Overmann J."/>
            <person name="Amann R."/>
            <person name="Jetten M.S.M."/>
            <person name="Mascher T."/>
            <person name="Medema M.H."/>
            <person name="Devos D.P."/>
            <person name="Kaster A.-K."/>
            <person name="Ovreas L."/>
            <person name="Rohde M."/>
            <person name="Galperin M.Y."/>
            <person name="Jogler C."/>
        </authorList>
    </citation>
    <scope>NUCLEOTIDE SEQUENCE [LARGE SCALE GENOMIC DNA]</scope>
    <source>
        <strain evidence="2 3">Pla52n</strain>
    </source>
</reference>
<dbReference type="InterPro" id="IPR051043">
    <property type="entry name" value="Sulfatase_Mod_Factor_Kinase"/>
</dbReference>
<dbReference type="InterPro" id="IPR005532">
    <property type="entry name" value="SUMF_dom"/>
</dbReference>
<dbReference type="PANTHER" id="PTHR23150">
    <property type="entry name" value="SULFATASE MODIFYING FACTOR 1, 2"/>
    <property type="match status" value="1"/>
</dbReference>
<protein>
    <submittedName>
        <fullName evidence="2">Serine/threonine-protein kinase pkn1</fullName>
        <ecNumber evidence="2">2.7.11.1</ecNumber>
    </submittedName>
</protein>
<dbReference type="AlphaFoldDB" id="A0A5C6B7B1"/>
<keyword evidence="2" id="KW-0418">Kinase</keyword>
<name>A0A5C6B7B1_9BACT</name>
<evidence type="ECO:0000313" key="2">
    <source>
        <dbReference type="EMBL" id="TWU06384.1"/>
    </source>
</evidence>
<comment type="caution">
    <text evidence="2">The sequence shown here is derived from an EMBL/GenBank/DDBJ whole genome shotgun (WGS) entry which is preliminary data.</text>
</comment>
<evidence type="ECO:0000259" key="1">
    <source>
        <dbReference type="Pfam" id="PF03781"/>
    </source>
</evidence>
<proteinExistence type="predicted"/>
<keyword evidence="3" id="KW-1185">Reference proteome</keyword>
<dbReference type="EMBL" id="SJPN01000002">
    <property type="protein sequence ID" value="TWU06384.1"/>
    <property type="molecule type" value="Genomic_DNA"/>
</dbReference>
<dbReference type="Gene3D" id="3.90.1580.10">
    <property type="entry name" value="paralog of FGE (formylglycine-generating enzyme)"/>
    <property type="match status" value="1"/>
</dbReference>
<dbReference type="PANTHER" id="PTHR23150:SF19">
    <property type="entry name" value="FORMYLGLYCINE-GENERATING ENZYME"/>
    <property type="match status" value="1"/>
</dbReference>
<dbReference type="Proteomes" id="UP000320176">
    <property type="component" value="Unassembled WGS sequence"/>
</dbReference>
<evidence type="ECO:0000313" key="3">
    <source>
        <dbReference type="Proteomes" id="UP000320176"/>
    </source>
</evidence>
<accession>A0A5C6B7B1</accession>
<dbReference type="OrthoDB" id="289791at2"/>